<protein>
    <submittedName>
        <fullName evidence="1">Uncharacterized protein</fullName>
    </submittedName>
</protein>
<dbReference type="Proteomes" id="UP000286287">
    <property type="component" value="Unassembled WGS sequence"/>
</dbReference>
<accession>A0A418VCA9</accession>
<evidence type="ECO:0000313" key="1">
    <source>
        <dbReference type="EMBL" id="RJF73629.1"/>
    </source>
</evidence>
<reference evidence="1 2" key="1">
    <citation type="submission" date="2018-09" db="EMBL/GenBank/DDBJ databases">
        <authorList>
            <person name="Zhu H."/>
        </authorList>
    </citation>
    <scope>NUCLEOTIDE SEQUENCE [LARGE SCALE GENOMIC DNA]</scope>
    <source>
        <strain evidence="1 2">K2S05-167</strain>
    </source>
</reference>
<keyword evidence="2" id="KW-1185">Reference proteome</keyword>
<name>A0A418VCA9_9DEIO</name>
<organism evidence="1 2">
    <name type="scientific">Deinococcus cavernae</name>
    <dbReference type="NCBI Taxonomy" id="2320857"/>
    <lineage>
        <taxon>Bacteria</taxon>
        <taxon>Thermotogati</taxon>
        <taxon>Deinococcota</taxon>
        <taxon>Deinococci</taxon>
        <taxon>Deinococcales</taxon>
        <taxon>Deinococcaceae</taxon>
        <taxon>Deinococcus</taxon>
    </lineage>
</organism>
<dbReference type="EMBL" id="QYUJ01000014">
    <property type="protein sequence ID" value="RJF73629.1"/>
    <property type="molecule type" value="Genomic_DNA"/>
</dbReference>
<comment type="caution">
    <text evidence="1">The sequence shown here is derived from an EMBL/GenBank/DDBJ whole genome shotgun (WGS) entry which is preliminary data.</text>
</comment>
<proteinExistence type="predicted"/>
<gene>
    <name evidence="1" type="ORF">D3875_09035</name>
</gene>
<sequence>MRPPARTVTSFNSTSGTVTAPSVEQVSELRALGKNTPLDSILRPAHPNSLAPLGQKALLSFVRCFDAPCGRCLVHTRVLVWHP</sequence>
<dbReference type="AntiFam" id="ANF00254">
    <property type="entry name" value="DNA repeat"/>
</dbReference>
<evidence type="ECO:0000313" key="2">
    <source>
        <dbReference type="Proteomes" id="UP000286287"/>
    </source>
</evidence>
<dbReference type="AlphaFoldDB" id="A0A418VCA9"/>